<dbReference type="PANTHER" id="PTHR13832:SF837">
    <property type="entry name" value="PROTEIN PHOSPHATASE 2C-LIKE DOMAIN-CONTAINING PROTEIN 1"/>
    <property type="match status" value="1"/>
</dbReference>
<evidence type="ECO:0000256" key="1">
    <source>
        <dbReference type="ARBA" id="ARBA00006702"/>
    </source>
</evidence>
<name>A0AAV6GC59_9TELE</name>
<dbReference type="PROSITE" id="PS51746">
    <property type="entry name" value="PPM_2"/>
    <property type="match status" value="1"/>
</dbReference>
<feature type="region of interest" description="Disordered" evidence="2">
    <location>
        <begin position="360"/>
        <end position="421"/>
    </location>
</feature>
<evidence type="ECO:0000256" key="2">
    <source>
        <dbReference type="SAM" id="MobiDB-lite"/>
    </source>
</evidence>
<gene>
    <name evidence="4" type="ORF">AALO_G00182470</name>
</gene>
<reference evidence="4" key="1">
    <citation type="submission" date="2020-10" db="EMBL/GenBank/DDBJ databases">
        <title>Chromosome-scale genome assembly of the Allis shad, Alosa alosa.</title>
        <authorList>
            <person name="Margot Z."/>
            <person name="Christophe K."/>
            <person name="Cabau C."/>
            <person name="Louis A."/>
            <person name="Berthelot C."/>
            <person name="Parey E."/>
            <person name="Roest Crollius H."/>
            <person name="Montfort J."/>
            <person name="Robinson-Rechavi M."/>
            <person name="Bucao C."/>
            <person name="Bouchez O."/>
            <person name="Gislard M."/>
            <person name="Lluch J."/>
            <person name="Milhes M."/>
            <person name="Lampietro C."/>
            <person name="Lopez Roques C."/>
            <person name="Donnadieu C."/>
            <person name="Braasch I."/>
            <person name="Desvignes T."/>
            <person name="Postlethwait J."/>
            <person name="Bobe J."/>
            <person name="Guiguen Y."/>
        </authorList>
    </citation>
    <scope>NUCLEOTIDE SEQUENCE</scope>
    <source>
        <strain evidence="4">M-15738</strain>
        <tissue evidence="4">Blood</tissue>
    </source>
</reference>
<feature type="compositionally biased region" description="Basic and acidic residues" evidence="2">
    <location>
        <begin position="363"/>
        <end position="388"/>
    </location>
</feature>
<evidence type="ECO:0000313" key="4">
    <source>
        <dbReference type="EMBL" id="KAG5271652.1"/>
    </source>
</evidence>
<dbReference type="CDD" id="cd00143">
    <property type="entry name" value="PP2Cc"/>
    <property type="match status" value="1"/>
</dbReference>
<dbReference type="EMBL" id="JADWDJ010000013">
    <property type="protein sequence ID" value="KAG5271652.1"/>
    <property type="molecule type" value="Genomic_DNA"/>
</dbReference>
<dbReference type="PANTHER" id="PTHR13832">
    <property type="entry name" value="PROTEIN PHOSPHATASE 2C"/>
    <property type="match status" value="1"/>
</dbReference>
<sequence length="472" mass="51427">MDRKPAVEKCCSVLLEDPKETCDSSQDSFSVSDGLSSCEEFGHVTGKTPAPTGLSPGSKYNVVTYPGKSPLVRAVAVGADRNAPWRKDMEDTNVIIDSYGGKEGTSFFGVFDGFHGRSSTEWVARELSVLLLEQLVKLDPSFSLDSEQRDFLSQMKPLFERTASTSTEAGTTSKDQQMTQAFTTAFAHMDRLLGLGRNESSKIRWSGCTSVVCIVDQETAPEEDHNTLHGRMLIANCGNIHAVVYKTGKSFCLTKDHSLANPRERKRILKEGGTISSNKQHGLVEGLLRATRGLGNYGNRRLRKVVPPTPYFMSLSLDASVGLLVLGSSGLWDGLQPEEVAPIVRWCSHDCLKHHRHANAAKGHHEGLDRSKLRETTEDPDNQERCNERPPCGVTLGDQQGAAPMSQPKNPSDEEEAGRDAGVEVDYEWLAASICRKLMKGAVAGGSRENISVIAILLRGLDVLGVQSDNGV</sequence>
<keyword evidence="5" id="KW-1185">Reference proteome</keyword>
<dbReference type="InterPro" id="IPR036457">
    <property type="entry name" value="PPM-type-like_dom_sf"/>
</dbReference>
<dbReference type="AlphaFoldDB" id="A0AAV6GC59"/>
<evidence type="ECO:0000313" key="5">
    <source>
        <dbReference type="Proteomes" id="UP000823561"/>
    </source>
</evidence>
<dbReference type="Proteomes" id="UP000823561">
    <property type="component" value="Chromosome 13"/>
</dbReference>
<protein>
    <recommendedName>
        <fullName evidence="3">PPM-type phosphatase domain-containing protein</fullName>
    </recommendedName>
</protein>
<dbReference type="SUPFAM" id="SSF81606">
    <property type="entry name" value="PP2C-like"/>
    <property type="match status" value="1"/>
</dbReference>
<dbReference type="GO" id="GO:0004722">
    <property type="term" value="F:protein serine/threonine phosphatase activity"/>
    <property type="evidence" value="ECO:0007669"/>
    <property type="project" value="InterPro"/>
</dbReference>
<dbReference type="SMART" id="SM00332">
    <property type="entry name" value="PP2Cc"/>
    <property type="match status" value="1"/>
</dbReference>
<proteinExistence type="inferred from homology"/>
<dbReference type="InterPro" id="IPR001932">
    <property type="entry name" value="PPM-type_phosphatase-like_dom"/>
</dbReference>
<organism evidence="4 5">
    <name type="scientific">Alosa alosa</name>
    <name type="common">allis shad</name>
    <dbReference type="NCBI Taxonomy" id="278164"/>
    <lineage>
        <taxon>Eukaryota</taxon>
        <taxon>Metazoa</taxon>
        <taxon>Chordata</taxon>
        <taxon>Craniata</taxon>
        <taxon>Vertebrata</taxon>
        <taxon>Euteleostomi</taxon>
        <taxon>Actinopterygii</taxon>
        <taxon>Neopterygii</taxon>
        <taxon>Teleostei</taxon>
        <taxon>Clupei</taxon>
        <taxon>Clupeiformes</taxon>
        <taxon>Clupeoidei</taxon>
        <taxon>Clupeidae</taxon>
        <taxon>Alosa</taxon>
    </lineage>
</organism>
<dbReference type="Gene3D" id="3.60.40.10">
    <property type="entry name" value="PPM-type phosphatase domain"/>
    <property type="match status" value="1"/>
</dbReference>
<dbReference type="InterPro" id="IPR015655">
    <property type="entry name" value="PP2C"/>
</dbReference>
<dbReference type="Pfam" id="PF00481">
    <property type="entry name" value="PP2C"/>
    <property type="match status" value="1"/>
</dbReference>
<comment type="caution">
    <text evidence="4">The sequence shown here is derived from an EMBL/GenBank/DDBJ whole genome shotgun (WGS) entry which is preliminary data.</text>
</comment>
<comment type="similarity">
    <text evidence="1">Belongs to the PP2C family.</text>
</comment>
<evidence type="ECO:0000259" key="3">
    <source>
        <dbReference type="PROSITE" id="PS51746"/>
    </source>
</evidence>
<accession>A0AAV6GC59</accession>
<feature type="domain" description="PPM-type phosphatase" evidence="3">
    <location>
        <begin position="76"/>
        <end position="458"/>
    </location>
</feature>